<dbReference type="EMBL" id="JARTFS010000024">
    <property type="protein sequence ID" value="MED4404105.1"/>
    <property type="molecule type" value="Genomic_DNA"/>
</dbReference>
<evidence type="ECO:0000259" key="2">
    <source>
        <dbReference type="PROSITE" id="PS51740"/>
    </source>
</evidence>
<protein>
    <submittedName>
        <fullName evidence="3">AbrB/MazE/SpoVT family DNA-binding domain-containing protein</fullName>
    </submittedName>
</protein>
<reference evidence="3 4" key="1">
    <citation type="submission" date="2023-03" db="EMBL/GenBank/DDBJ databases">
        <title>Bacillus Genome Sequencing.</title>
        <authorList>
            <person name="Dunlap C."/>
        </authorList>
    </citation>
    <scope>NUCLEOTIDE SEQUENCE [LARGE SCALE GENOMIC DNA]</scope>
    <source>
        <strain evidence="3 4">NRS-1717</strain>
    </source>
</reference>
<dbReference type="NCBIfam" id="TIGR01439">
    <property type="entry name" value="lp_hng_hel_AbrB"/>
    <property type="match status" value="1"/>
</dbReference>
<dbReference type="InterPro" id="IPR040678">
    <property type="entry name" value="AbrB_C"/>
</dbReference>
<name>A0ABU6P435_9BACI</name>
<dbReference type="RefSeq" id="WP_328015990.1">
    <property type="nucleotide sequence ID" value="NZ_JARTFS010000024.1"/>
</dbReference>
<dbReference type="Pfam" id="PF18277">
    <property type="entry name" value="AbrB_C"/>
    <property type="match status" value="1"/>
</dbReference>
<dbReference type="GO" id="GO:0003677">
    <property type="term" value="F:DNA binding"/>
    <property type="evidence" value="ECO:0007669"/>
    <property type="project" value="UniProtKB-KW"/>
</dbReference>
<proteinExistence type="predicted"/>
<gene>
    <name evidence="3" type="ORF">P9271_22725</name>
</gene>
<dbReference type="SUPFAM" id="SSF89447">
    <property type="entry name" value="AbrB/MazE/MraZ-like"/>
    <property type="match status" value="1"/>
</dbReference>
<dbReference type="Pfam" id="PF04014">
    <property type="entry name" value="MazE_antitoxin"/>
    <property type="match status" value="1"/>
</dbReference>
<dbReference type="InterPro" id="IPR037914">
    <property type="entry name" value="SpoVT-AbrB_sf"/>
</dbReference>
<dbReference type="SMART" id="SM00966">
    <property type="entry name" value="SpoVT_AbrB"/>
    <property type="match status" value="1"/>
</dbReference>
<feature type="domain" description="SpoVT-AbrB" evidence="2">
    <location>
        <begin position="5"/>
        <end position="50"/>
    </location>
</feature>
<evidence type="ECO:0000313" key="3">
    <source>
        <dbReference type="EMBL" id="MED4404105.1"/>
    </source>
</evidence>
<dbReference type="InterPro" id="IPR052731">
    <property type="entry name" value="B_subtilis_Trans_State_Reg"/>
</dbReference>
<organism evidence="3 4">
    <name type="scientific">Metabacillus fastidiosus</name>
    <dbReference type="NCBI Taxonomy" id="1458"/>
    <lineage>
        <taxon>Bacteria</taxon>
        <taxon>Bacillati</taxon>
        <taxon>Bacillota</taxon>
        <taxon>Bacilli</taxon>
        <taxon>Bacillales</taxon>
        <taxon>Bacillaceae</taxon>
        <taxon>Metabacillus</taxon>
    </lineage>
</organism>
<dbReference type="PROSITE" id="PS51740">
    <property type="entry name" value="SPOVT_ABRB"/>
    <property type="match status" value="1"/>
</dbReference>
<dbReference type="InterPro" id="IPR007159">
    <property type="entry name" value="SpoVT-AbrB_dom"/>
</dbReference>
<dbReference type="PANTHER" id="PTHR36432">
    <property type="match status" value="1"/>
</dbReference>
<accession>A0ABU6P435</accession>
<sequence>MKSIGVVRKVDQLGRIVLPKELRNTMGIKVKDPLEIFVDQDSIILKKYEPNMQCMITGISSPKNRVYAGHIVLSPEGIEELKKMVTDQKENIVKE</sequence>
<keyword evidence="1 3" id="KW-0238">DNA-binding</keyword>
<keyword evidence="4" id="KW-1185">Reference proteome</keyword>
<dbReference type="PANTHER" id="PTHR36432:SF4">
    <property type="entry name" value="TRANSITION STATE REGULATOR ABH-RELATED"/>
    <property type="match status" value="1"/>
</dbReference>
<evidence type="ECO:0000313" key="4">
    <source>
        <dbReference type="Proteomes" id="UP001342826"/>
    </source>
</evidence>
<comment type="caution">
    <text evidence="3">The sequence shown here is derived from an EMBL/GenBank/DDBJ whole genome shotgun (WGS) entry which is preliminary data.</text>
</comment>
<evidence type="ECO:0000256" key="1">
    <source>
        <dbReference type="PROSITE-ProRule" id="PRU01076"/>
    </source>
</evidence>
<dbReference type="Gene3D" id="2.10.260.10">
    <property type="match status" value="1"/>
</dbReference>
<dbReference type="Proteomes" id="UP001342826">
    <property type="component" value="Unassembled WGS sequence"/>
</dbReference>